<reference evidence="5 6" key="1">
    <citation type="journal article" date="2017" name="Genome Announc.">
        <title>Complete Genome Sequences of Two Acetylene-Fermenting Pelobacter acetylenicus Strains.</title>
        <authorList>
            <person name="Sutton J.M."/>
            <person name="Baesman S.M."/>
            <person name="Fierst J.L."/>
            <person name="Poret-Peterson A.T."/>
            <person name="Oremland R.S."/>
            <person name="Dunlap D.S."/>
            <person name="Akob D.M."/>
        </authorList>
    </citation>
    <scope>NUCLEOTIDE SEQUENCE [LARGE SCALE GENOMIC DNA]</scope>
    <source>
        <strain evidence="5 6">DSM 3247</strain>
    </source>
</reference>
<evidence type="ECO:0000256" key="1">
    <source>
        <dbReference type="ARBA" id="ARBA00022448"/>
    </source>
</evidence>
<dbReference type="SUPFAM" id="SSF52540">
    <property type="entry name" value="P-loop containing nucleoside triphosphate hydrolases"/>
    <property type="match status" value="1"/>
</dbReference>
<dbReference type="InterPro" id="IPR017871">
    <property type="entry name" value="ABC_transporter-like_CS"/>
</dbReference>
<evidence type="ECO:0000313" key="6">
    <source>
        <dbReference type="Proteomes" id="UP000182264"/>
    </source>
</evidence>
<dbReference type="PANTHER" id="PTHR43423:SF1">
    <property type="entry name" value="ABC TRANSPORTER I FAMILY MEMBER 17"/>
    <property type="match status" value="1"/>
</dbReference>
<keyword evidence="6" id="KW-1185">Reference proteome</keyword>
<evidence type="ECO:0000256" key="2">
    <source>
        <dbReference type="ARBA" id="ARBA00022741"/>
    </source>
</evidence>
<dbReference type="PANTHER" id="PTHR43423">
    <property type="entry name" value="ABC TRANSPORTER I FAMILY MEMBER 17"/>
    <property type="match status" value="1"/>
</dbReference>
<dbReference type="GO" id="GO:0016887">
    <property type="term" value="F:ATP hydrolysis activity"/>
    <property type="evidence" value="ECO:0007669"/>
    <property type="project" value="InterPro"/>
</dbReference>
<evidence type="ECO:0000313" key="5">
    <source>
        <dbReference type="EMBL" id="APG26098.1"/>
    </source>
</evidence>
<organism evidence="5 6">
    <name type="scientific">Syntrophotalea acetylenica</name>
    <name type="common">Pelobacter acetylenicus</name>
    <dbReference type="NCBI Taxonomy" id="29542"/>
    <lineage>
        <taxon>Bacteria</taxon>
        <taxon>Pseudomonadati</taxon>
        <taxon>Thermodesulfobacteriota</taxon>
        <taxon>Desulfuromonadia</taxon>
        <taxon>Desulfuromonadales</taxon>
        <taxon>Syntrophotaleaceae</taxon>
        <taxon>Syntrophotalea</taxon>
    </lineage>
</organism>
<dbReference type="AlphaFoldDB" id="A0A1L3GKA9"/>
<feature type="domain" description="ABC transporter" evidence="4">
    <location>
        <begin position="1"/>
        <end position="239"/>
    </location>
</feature>
<proteinExistence type="predicted"/>
<keyword evidence="1" id="KW-0813">Transport</keyword>
<dbReference type="SMART" id="SM00382">
    <property type="entry name" value="AAA"/>
    <property type="match status" value="1"/>
</dbReference>
<dbReference type="Gene3D" id="3.40.50.300">
    <property type="entry name" value="P-loop containing nucleotide triphosphate hydrolases"/>
    <property type="match status" value="1"/>
</dbReference>
<sequence>MRLENITRVRLRQDGSSVHILRDVCLEIAAGDAVVLIGPSGSGKTTLLRLVNRLEDPTAGRILLDGMDIASMNPVQLRQRVALVPQKTTMFQGSVLDNLRAPFLLRKQQPPPLRDPLWREVLDLAQLSGEFLDRPAGSLSLGQQQRVGLARALVGRPAMLLLDEPTSALDRPACDGLARSLRSLCRTRGVTLLLASHDLWFVPRVADQAVFLNDGKIEEQGPAGDLFNNPRSAALRRFLVHSDAGGDLP</sequence>
<dbReference type="STRING" id="29542.A6070_08780"/>
<keyword evidence="2" id="KW-0547">Nucleotide-binding</keyword>
<name>A0A1L3GKA9_SYNAC</name>
<dbReference type="Pfam" id="PF00005">
    <property type="entry name" value="ABC_tran"/>
    <property type="match status" value="1"/>
</dbReference>
<dbReference type="GO" id="GO:0005524">
    <property type="term" value="F:ATP binding"/>
    <property type="evidence" value="ECO:0007669"/>
    <property type="project" value="UniProtKB-KW"/>
</dbReference>
<evidence type="ECO:0000259" key="4">
    <source>
        <dbReference type="PROSITE" id="PS50893"/>
    </source>
</evidence>
<dbReference type="PROSITE" id="PS50893">
    <property type="entry name" value="ABC_TRANSPORTER_2"/>
    <property type="match status" value="1"/>
</dbReference>
<evidence type="ECO:0000256" key="3">
    <source>
        <dbReference type="ARBA" id="ARBA00022840"/>
    </source>
</evidence>
<dbReference type="PROSITE" id="PS00211">
    <property type="entry name" value="ABC_TRANSPORTER_1"/>
    <property type="match status" value="1"/>
</dbReference>
<dbReference type="InterPro" id="IPR027417">
    <property type="entry name" value="P-loop_NTPase"/>
</dbReference>
<protein>
    <recommendedName>
        <fullName evidence="4">ABC transporter domain-containing protein</fullName>
    </recommendedName>
</protein>
<dbReference type="InterPro" id="IPR003439">
    <property type="entry name" value="ABC_transporter-like_ATP-bd"/>
</dbReference>
<keyword evidence="3" id="KW-0067">ATP-binding</keyword>
<accession>A0A1L3GKA9</accession>
<gene>
    <name evidence="5" type="ORF">A7E75_00175</name>
</gene>
<dbReference type="InterPro" id="IPR003593">
    <property type="entry name" value="AAA+_ATPase"/>
</dbReference>
<dbReference type="Proteomes" id="UP000182264">
    <property type="component" value="Chromosome"/>
</dbReference>
<dbReference type="EMBL" id="CP015518">
    <property type="protein sequence ID" value="APG26098.1"/>
    <property type="molecule type" value="Genomic_DNA"/>
</dbReference>